<feature type="compositionally biased region" description="Low complexity" evidence="1">
    <location>
        <begin position="1"/>
        <end position="19"/>
    </location>
</feature>
<evidence type="ECO:0000313" key="3">
    <source>
        <dbReference type="EMBL" id="CAF4402418.1"/>
    </source>
</evidence>
<dbReference type="EMBL" id="CAJOBA010073061">
    <property type="protein sequence ID" value="CAF4402418.1"/>
    <property type="molecule type" value="Genomic_DNA"/>
</dbReference>
<feature type="compositionally biased region" description="Low complexity" evidence="1">
    <location>
        <begin position="76"/>
        <end position="98"/>
    </location>
</feature>
<feature type="region of interest" description="Disordered" evidence="1">
    <location>
        <begin position="1"/>
        <end position="106"/>
    </location>
</feature>
<evidence type="ECO:0000313" key="2">
    <source>
        <dbReference type="EMBL" id="CAF1596039.1"/>
    </source>
</evidence>
<evidence type="ECO:0000256" key="1">
    <source>
        <dbReference type="SAM" id="MobiDB-lite"/>
    </source>
</evidence>
<sequence>NQYTNQQQTPFTHPQPHVQNQSIHNQYPSSPQEQQQRFTSQSTLQNPPVNPIVSTHYPQSVIPPSFHQPFGSVNNSLSSQYQMPPLSSQQQQQQQYQSASIPVPQTKFDPYRPQPVGAYEIPKLQPYQPQSNVLSTVQYPQHLQQQHQPLEQNINRISGMKPEDVYRSGVFLPTGARMPPPLSNNNGYSPQNEINQFVQYPSQHYSMQSQLQPGTNFYSNNNANFDVVLPSSSANVMSNMSNLTINSNQYSCVTKTNKNELMDSEFIIANDHVPLDIKKEISSALTSPLGPAEISQIIMILIQRVYNKHKIMASRQHISSCELNSRSTFSFFVLVMIKIMRICVCNSGACQSSR</sequence>
<gene>
    <name evidence="2" type="ORF">OVA965_LOCUS41823</name>
    <name evidence="3" type="ORF">TMI583_LOCUS43567</name>
</gene>
<dbReference type="Proteomes" id="UP000682733">
    <property type="component" value="Unassembled WGS sequence"/>
</dbReference>
<feature type="compositionally biased region" description="Polar residues" evidence="1">
    <location>
        <begin position="20"/>
        <end position="58"/>
    </location>
</feature>
<evidence type="ECO:0000313" key="4">
    <source>
        <dbReference type="Proteomes" id="UP000677228"/>
    </source>
</evidence>
<protein>
    <submittedName>
        <fullName evidence="2">Uncharacterized protein</fullName>
    </submittedName>
</protein>
<feature type="non-terminal residue" evidence="2">
    <location>
        <position position="1"/>
    </location>
</feature>
<accession>A0A8S2G3S8</accession>
<reference evidence="2" key="1">
    <citation type="submission" date="2021-02" db="EMBL/GenBank/DDBJ databases">
        <authorList>
            <person name="Nowell W R."/>
        </authorList>
    </citation>
    <scope>NUCLEOTIDE SEQUENCE</scope>
</reference>
<name>A0A8S2G3S8_9BILA</name>
<proteinExistence type="predicted"/>
<dbReference type="EMBL" id="CAJNOK010049448">
    <property type="protein sequence ID" value="CAF1596039.1"/>
    <property type="molecule type" value="Genomic_DNA"/>
</dbReference>
<organism evidence="2 4">
    <name type="scientific">Didymodactylos carnosus</name>
    <dbReference type="NCBI Taxonomy" id="1234261"/>
    <lineage>
        <taxon>Eukaryota</taxon>
        <taxon>Metazoa</taxon>
        <taxon>Spiralia</taxon>
        <taxon>Gnathifera</taxon>
        <taxon>Rotifera</taxon>
        <taxon>Eurotatoria</taxon>
        <taxon>Bdelloidea</taxon>
        <taxon>Philodinida</taxon>
        <taxon>Philodinidae</taxon>
        <taxon>Didymodactylos</taxon>
    </lineage>
</organism>
<comment type="caution">
    <text evidence="2">The sequence shown here is derived from an EMBL/GenBank/DDBJ whole genome shotgun (WGS) entry which is preliminary data.</text>
</comment>
<dbReference type="AlphaFoldDB" id="A0A8S2G3S8"/>
<dbReference type="Proteomes" id="UP000677228">
    <property type="component" value="Unassembled WGS sequence"/>
</dbReference>